<evidence type="ECO:0000313" key="2">
    <source>
        <dbReference type="EMBL" id="OSY39300.1"/>
    </source>
</evidence>
<dbReference type="STRING" id="2074.BG845_03574"/>
<dbReference type="AlphaFoldDB" id="A0A1Y2MVU0"/>
<feature type="compositionally biased region" description="Low complexity" evidence="1">
    <location>
        <begin position="167"/>
        <end position="183"/>
    </location>
</feature>
<organism evidence="2 3">
    <name type="scientific">Pseudonocardia autotrophica</name>
    <name type="common">Amycolata autotrophica</name>
    <name type="synonym">Nocardia autotrophica</name>
    <dbReference type="NCBI Taxonomy" id="2074"/>
    <lineage>
        <taxon>Bacteria</taxon>
        <taxon>Bacillati</taxon>
        <taxon>Actinomycetota</taxon>
        <taxon>Actinomycetes</taxon>
        <taxon>Pseudonocardiales</taxon>
        <taxon>Pseudonocardiaceae</taxon>
        <taxon>Pseudonocardia</taxon>
    </lineage>
</organism>
<dbReference type="EMBL" id="MIGB01000018">
    <property type="protein sequence ID" value="OSY39300.1"/>
    <property type="molecule type" value="Genomic_DNA"/>
</dbReference>
<protein>
    <submittedName>
        <fullName evidence="2">Uncharacterized protein</fullName>
    </submittedName>
</protein>
<dbReference type="RefSeq" id="WP_085913772.1">
    <property type="nucleotide sequence ID" value="NZ_AP018920.1"/>
</dbReference>
<evidence type="ECO:0000313" key="3">
    <source>
        <dbReference type="Proteomes" id="UP000194360"/>
    </source>
</evidence>
<sequence>MTAAAEASRAWATRHESRATRRTRLAVAGVAGGVGATTVATAIGAADRGVYVGRAVDVLVCRATGDSLIRAGRAAQLVAAATGRKPVLAITAADASGPSRPVSARLRLLEPHVAAVVVLPFVRRWRELAVPIDEVRGLLAVPRTELPRSLRRYADAAHNLRAALDTRSPAAARPIPGRAASSSTLGRTR</sequence>
<dbReference type="OrthoDB" id="3574603at2"/>
<gene>
    <name evidence="2" type="ORF">BG845_03574</name>
</gene>
<accession>A0A1Y2MVU0</accession>
<dbReference type="Proteomes" id="UP000194360">
    <property type="component" value="Unassembled WGS sequence"/>
</dbReference>
<evidence type="ECO:0000256" key="1">
    <source>
        <dbReference type="SAM" id="MobiDB-lite"/>
    </source>
</evidence>
<feature type="region of interest" description="Disordered" evidence="1">
    <location>
        <begin position="165"/>
        <end position="189"/>
    </location>
</feature>
<keyword evidence="3" id="KW-1185">Reference proteome</keyword>
<name>A0A1Y2MVU0_PSEAH</name>
<reference evidence="2 3" key="1">
    <citation type="submission" date="2016-09" db="EMBL/GenBank/DDBJ databases">
        <title>Pseudonocardia autotrophica DSM535, a candidate organism with high potential of specific P450 cytochromes.</title>
        <authorList>
            <person name="Grumaz C."/>
            <person name="Vainshtein Y."/>
            <person name="Kirstahler P."/>
            <person name="Sohn K."/>
        </authorList>
    </citation>
    <scope>NUCLEOTIDE SEQUENCE [LARGE SCALE GENOMIC DNA]</scope>
    <source>
        <strain evidence="2 3">DSM 535</strain>
    </source>
</reference>
<comment type="caution">
    <text evidence="2">The sequence shown here is derived from an EMBL/GenBank/DDBJ whole genome shotgun (WGS) entry which is preliminary data.</text>
</comment>
<proteinExistence type="predicted"/>